<dbReference type="OrthoDB" id="784962at2759"/>
<feature type="region of interest" description="Disordered" evidence="3">
    <location>
        <begin position="92"/>
        <end position="284"/>
    </location>
</feature>
<dbReference type="Proteomes" id="UP000651452">
    <property type="component" value="Unassembled WGS sequence"/>
</dbReference>
<dbReference type="PRINTS" id="PR00503">
    <property type="entry name" value="BROMODOMAIN"/>
</dbReference>
<dbReference type="GO" id="GO:0000785">
    <property type="term" value="C:chromatin"/>
    <property type="evidence" value="ECO:0007669"/>
    <property type="project" value="TreeGrafter"/>
</dbReference>
<feature type="compositionally biased region" description="Basic and acidic residues" evidence="3">
    <location>
        <begin position="479"/>
        <end position="499"/>
    </location>
</feature>
<evidence type="ECO:0000259" key="4">
    <source>
        <dbReference type="PROSITE" id="PS50014"/>
    </source>
</evidence>
<feature type="region of interest" description="Disordered" evidence="3">
    <location>
        <begin position="678"/>
        <end position="715"/>
    </location>
</feature>
<feature type="compositionally biased region" description="Basic and acidic residues" evidence="3">
    <location>
        <begin position="241"/>
        <end position="250"/>
    </location>
</feature>
<protein>
    <recommendedName>
        <fullName evidence="8">Bromodomain-containing protein</fullName>
    </recommendedName>
</protein>
<dbReference type="AlphaFoldDB" id="A0A8H7J7B2"/>
<dbReference type="InterPro" id="IPR050935">
    <property type="entry name" value="Bromo_chromatin_reader"/>
</dbReference>
<feature type="compositionally biased region" description="Polar residues" evidence="3">
    <location>
        <begin position="266"/>
        <end position="275"/>
    </location>
</feature>
<feature type="compositionally biased region" description="Acidic residues" evidence="3">
    <location>
        <begin position="866"/>
        <end position="879"/>
    </location>
</feature>
<dbReference type="GO" id="GO:0006338">
    <property type="term" value="P:chromatin remodeling"/>
    <property type="evidence" value="ECO:0007669"/>
    <property type="project" value="TreeGrafter"/>
</dbReference>
<comment type="caution">
    <text evidence="6">The sequence shown here is derived from an EMBL/GenBank/DDBJ whole genome shotgun (WGS) entry which is preliminary data.</text>
</comment>
<dbReference type="PANTHER" id="PTHR22880:SF225">
    <property type="entry name" value="BROMODOMAIN-CONTAINING PROTEIN BET-1-RELATED"/>
    <property type="match status" value="1"/>
</dbReference>
<evidence type="ECO:0000256" key="3">
    <source>
        <dbReference type="SAM" id="MobiDB-lite"/>
    </source>
</evidence>
<keyword evidence="7" id="KW-1185">Reference proteome</keyword>
<accession>A0A8H7J7B2</accession>
<dbReference type="PROSITE" id="PS51525">
    <property type="entry name" value="NET"/>
    <property type="match status" value="1"/>
</dbReference>
<dbReference type="GO" id="GO:0006355">
    <property type="term" value="P:regulation of DNA-templated transcription"/>
    <property type="evidence" value="ECO:0007669"/>
    <property type="project" value="TreeGrafter"/>
</dbReference>
<dbReference type="CDD" id="cd05500">
    <property type="entry name" value="Bromo_BDF1_2_I"/>
    <property type="match status" value="1"/>
</dbReference>
<evidence type="ECO:0000313" key="6">
    <source>
        <dbReference type="EMBL" id="KAF9698249.1"/>
    </source>
</evidence>
<reference evidence="6" key="1">
    <citation type="submission" date="2018-12" db="EMBL/GenBank/DDBJ databases">
        <authorList>
            <person name="Syme R.A."/>
            <person name="Farfan-Caceres L."/>
            <person name="Lichtenzveig J."/>
        </authorList>
    </citation>
    <scope>NUCLEOTIDE SEQUENCE</scope>
    <source>
        <strain evidence="6">Al4</strain>
    </source>
</reference>
<dbReference type="PANTHER" id="PTHR22880">
    <property type="entry name" value="FALZ-RELATED BROMODOMAIN-CONTAINING PROTEINS"/>
    <property type="match status" value="1"/>
</dbReference>
<evidence type="ECO:0000259" key="5">
    <source>
        <dbReference type="PROSITE" id="PS51525"/>
    </source>
</evidence>
<dbReference type="Pfam" id="PF00439">
    <property type="entry name" value="Bromodomain"/>
    <property type="match status" value="2"/>
</dbReference>
<feature type="domain" description="Bromo" evidence="4">
    <location>
        <begin position="327"/>
        <end position="399"/>
    </location>
</feature>
<dbReference type="GO" id="GO:0005634">
    <property type="term" value="C:nucleus"/>
    <property type="evidence" value="ECO:0007669"/>
    <property type="project" value="TreeGrafter"/>
</dbReference>
<feature type="compositionally biased region" description="Acidic residues" evidence="3">
    <location>
        <begin position="638"/>
        <end position="654"/>
    </location>
</feature>
<evidence type="ECO:0008006" key="8">
    <source>
        <dbReference type="Google" id="ProtNLM"/>
    </source>
</evidence>
<feature type="domain" description="Bromo" evidence="4">
    <location>
        <begin position="531"/>
        <end position="603"/>
    </location>
</feature>
<feature type="compositionally biased region" description="Polar residues" evidence="3">
    <location>
        <begin position="141"/>
        <end position="154"/>
    </location>
</feature>
<evidence type="ECO:0000256" key="1">
    <source>
        <dbReference type="ARBA" id="ARBA00023117"/>
    </source>
</evidence>
<dbReference type="InterPro" id="IPR001487">
    <property type="entry name" value="Bromodomain"/>
</dbReference>
<evidence type="ECO:0000256" key="2">
    <source>
        <dbReference type="PROSITE-ProRule" id="PRU00035"/>
    </source>
</evidence>
<keyword evidence="1 2" id="KW-0103">Bromodomain</keyword>
<dbReference type="PROSITE" id="PS50014">
    <property type="entry name" value="BROMODOMAIN_2"/>
    <property type="match status" value="2"/>
</dbReference>
<dbReference type="CDD" id="cd05499">
    <property type="entry name" value="Bromo_BDF1_2_II"/>
    <property type="match status" value="1"/>
</dbReference>
<evidence type="ECO:0000313" key="7">
    <source>
        <dbReference type="Proteomes" id="UP000651452"/>
    </source>
</evidence>
<dbReference type="Gene3D" id="1.20.1270.220">
    <property type="match status" value="1"/>
</dbReference>
<dbReference type="Pfam" id="PF17035">
    <property type="entry name" value="BET"/>
    <property type="match status" value="1"/>
</dbReference>
<feature type="compositionally biased region" description="Basic residues" evidence="3">
    <location>
        <begin position="681"/>
        <end position="706"/>
    </location>
</feature>
<sequence>MAVMTSPTFDKSTLDLKADALAPADAMAIDSETNGVHDVLFDEPVNGAVPSATEESKPTTNGNHTASDVPAPAVEPAVQPITDVSSGIDGVAQFLPDQTDSNSLFGDDDVVQSVTEATEAPISDVRDEPAPAPSTDAAAVETQSTNESTQQVPETQIAPSIEPAPAASADAMDTTADAPEDSKSAPPTKPMKELSIQPESTTTPAKSEPSADADREMEDAPQSGKVRPREDFEEDNEDSAPEAKRTKTEEVPSSQVDIKSELPAQLVQTNGSSTPRGDGSATPRGVATVISSEPSGVHRAADYEAWPTTPMTQAQNKFLLERIRNTKKIKVSLAFKDPVDPVALNIPTYPTIVTKPMDLTTMEGKLKENRYTYVREFMEDLDQMIENSELFNNKQHPVTQAGYNLRAYFLKGMGKMPRGGVDEPQKPVKAKKPSVSAAPKAAARRESKPAPPTVKSPAVPVAASPQAAWPLGQDGMPLIRRDSTSANDRPKREIHRPSKDLPYTNAKPRKKKYQQELKFCESVLNEIMKPKYQGVTYPFVAPVDPVALNIPSYLKIIKKPMDFGTIEKNFKNGVYQSAKDFYADCQLVFQNCYKFNPEGDAVNAMGHQMEDLFNKFWGEKAAWLEQHAPAPEQSPEVYSDEEDEEEEEEEEEVDAAQAQFLAIQQQIAALNETAQQLLHAQKGKRASPKAPSKKKAKVPAPVKKKSIPLAVPPPVKAGKAKAKAKPAQPLSFAQKQDISEGISTLGDADMRRAVQIIRNGCPHLANVHDDEMELDMDEINDETLRELLKFIKSLRGPKGGGVSVADDDFEPARPVHKQSTASRPKKNKPMGKTEQEDNMRKIQEKLQSFQGGASGSSQSPPAHEEESSDDDSGSESEEE</sequence>
<dbReference type="InterPro" id="IPR038336">
    <property type="entry name" value="NET_sf"/>
</dbReference>
<reference evidence="6" key="2">
    <citation type="submission" date="2020-09" db="EMBL/GenBank/DDBJ databases">
        <title>Reference genome assembly for Australian Ascochyta lentis isolate Al4.</title>
        <authorList>
            <person name="Lee R.C."/>
            <person name="Farfan-Caceres L.M."/>
            <person name="Debler J.W."/>
            <person name="Williams A.H."/>
            <person name="Henares B.M."/>
        </authorList>
    </citation>
    <scope>NUCLEOTIDE SEQUENCE</scope>
    <source>
        <strain evidence="6">Al4</strain>
    </source>
</reference>
<feature type="compositionally biased region" description="Low complexity" evidence="3">
    <location>
        <begin position="157"/>
        <end position="177"/>
    </location>
</feature>
<feature type="domain" description="NET" evidence="5">
    <location>
        <begin position="720"/>
        <end position="802"/>
    </location>
</feature>
<feature type="region of interest" description="Disordered" evidence="3">
    <location>
        <begin position="628"/>
        <end position="655"/>
    </location>
</feature>
<dbReference type="InterPro" id="IPR036427">
    <property type="entry name" value="Bromodomain-like_sf"/>
</dbReference>
<dbReference type="SUPFAM" id="SSF47370">
    <property type="entry name" value="Bromodomain"/>
    <property type="match status" value="2"/>
</dbReference>
<dbReference type="SMART" id="SM00297">
    <property type="entry name" value="BROMO"/>
    <property type="match status" value="2"/>
</dbReference>
<feature type="compositionally biased region" description="Low complexity" evidence="3">
    <location>
        <begin position="455"/>
        <end position="468"/>
    </location>
</feature>
<dbReference type="EMBL" id="RZGK01000006">
    <property type="protein sequence ID" value="KAF9698249.1"/>
    <property type="molecule type" value="Genomic_DNA"/>
</dbReference>
<gene>
    <name evidence="6" type="ORF">EKO04_003451</name>
</gene>
<feature type="region of interest" description="Disordered" evidence="3">
    <location>
        <begin position="416"/>
        <end position="508"/>
    </location>
</feature>
<feature type="compositionally biased region" description="Acidic residues" evidence="3">
    <location>
        <begin position="231"/>
        <end position="240"/>
    </location>
</feature>
<feature type="region of interest" description="Disordered" evidence="3">
    <location>
        <begin position="795"/>
        <end position="879"/>
    </location>
</feature>
<name>A0A8H7J7B2_9PLEO</name>
<organism evidence="6 7">
    <name type="scientific">Ascochyta lentis</name>
    <dbReference type="NCBI Taxonomy" id="205686"/>
    <lineage>
        <taxon>Eukaryota</taxon>
        <taxon>Fungi</taxon>
        <taxon>Dikarya</taxon>
        <taxon>Ascomycota</taxon>
        <taxon>Pezizomycotina</taxon>
        <taxon>Dothideomycetes</taxon>
        <taxon>Pleosporomycetidae</taxon>
        <taxon>Pleosporales</taxon>
        <taxon>Pleosporineae</taxon>
        <taxon>Didymellaceae</taxon>
        <taxon>Ascochyta</taxon>
    </lineage>
</organism>
<feature type="compositionally biased region" description="Basic and acidic residues" evidence="3">
    <location>
        <begin position="831"/>
        <end position="844"/>
    </location>
</feature>
<dbReference type="InterPro" id="IPR027353">
    <property type="entry name" value="NET_dom"/>
</dbReference>
<proteinExistence type="predicted"/>
<dbReference type="Gene3D" id="1.20.920.10">
    <property type="entry name" value="Bromodomain-like"/>
    <property type="match status" value="2"/>
</dbReference>
<feature type="region of interest" description="Disordered" evidence="3">
    <location>
        <begin position="39"/>
        <end position="73"/>
    </location>
</feature>
<feature type="compositionally biased region" description="Low complexity" evidence="3">
    <location>
        <begin position="847"/>
        <end position="859"/>
    </location>
</feature>